<dbReference type="Proteomes" id="UP001165740">
    <property type="component" value="Chromosome 9"/>
</dbReference>
<dbReference type="CDD" id="cd19877">
    <property type="entry name" value="DSRM_RNAse_III_meta_like"/>
    <property type="match status" value="1"/>
</dbReference>
<dbReference type="InterPro" id="IPR000999">
    <property type="entry name" value="RNase_III_dom"/>
</dbReference>
<dbReference type="PROSITE" id="PS50137">
    <property type="entry name" value="DS_RBD"/>
    <property type="match status" value="1"/>
</dbReference>
<evidence type="ECO:0000256" key="12">
    <source>
        <dbReference type="ARBA" id="ARBA00022759"/>
    </source>
</evidence>
<evidence type="ECO:0000256" key="16">
    <source>
        <dbReference type="ARBA" id="ARBA00023211"/>
    </source>
</evidence>
<evidence type="ECO:0000313" key="25">
    <source>
        <dbReference type="Proteomes" id="UP001165740"/>
    </source>
</evidence>
<evidence type="ECO:0000256" key="11">
    <source>
        <dbReference type="ARBA" id="ARBA00022737"/>
    </source>
</evidence>
<dbReference type="SMART" id="SM00535">
    <property type="entry name" value="RIBOc"/>
    <property type="match status" value="2"/>
</dbReference>
<dbReference type="InterPro" id="IPR044442">
    <property type="entry name" value="RNAse_III_DSRM__animal"/>
</dbReference>
<keyword evidence="16" id="KW-0464">Manganese</keyword>
<feature type="compositionally biased region" description="Basic and acidic residues" evidence="22">
    <location>
        <begin position="318"/>
        <end position="371"/>
    </location>
</feature>
<dbReference type="GO" id="GO:0031053">
    <property type="term" value="P:primary miRNA processing"/>
    <property type="evidence" value="ECO:0007669"/>
    <property type="project" value="TreeGrafter"/>
</dbReference>
<dbReference type="Gene3D" id="3.30.160.20">
    <property type="match status" value="1"/>
</dbReference>
<reference evidence="26 27" key="1">
    <citation type="submission" date="2025-04" db="UniProtKB">
        <authorList>
            <consortium name="RefSeq"/>
        </authorList>
    </citation>
    <scope>IDENTIFICATION</scope>
</reference>
<comment type="cofactor">
    <cofactor evidence="2">
        <name>Mn(2+)</name>
        <dbReference type="ChEBI" id="CHEBI:29035"/>
    </cofactor>
</comment>
<evidence type="ECO:0000256" key="14">
    <source>
        <dbReference type="ARBA" id="ARBA00022842"/>
    </source>
</evidence>
<dbReference type="OMA" id="ENFTIHE"/>
<feature type="domain" description="RNase III" evidence="24">
    <location>
        <begin position="965"/>
        <end position="1145"/>
    </location>
</feature>
<keyword evidence="8" id="KW-0690">Ribosome biogenesis</keyword>
<feature type="compositionally biased region" description="Basic and acidic residues" evidence="22">
    <location>
        <begin position="286"/>
        <end position="310"/>
    </location>
</feature>
<organism evidence="25 29">
    <name type="scientific">Biomphalaria glabrata</name>
    <name type="common">Bloodfluke planorb</name>
    <name type="synonym">Freshwater snail</name>
    <dbReference type="NCBI Taxonomy" id="6526"/>
    <lineage>
        <taxon>Eukaryota</taxon>
        <taxon>Metazoa</taxon>
        <taxon>Spiralia</taxon>
        <taxon>Lophotrochozoa</taxon>
        <taxon>Mollusca</taxon>
        <taxon>Gastropoda</taxon>
        <taxon>Heterobranchia</taxon>
        <taxon>Euthyneura</taxon>
        <taxon>Panpulmonata</taxon>
        <taxon>Hygrophila</taxon>
        <taxon>Lymnaeoidea</taxon>
        <taxon>Planorbidae</taxon>
        <taxon>Biomphalaria</taxon>
    </lineage>
</organism>
<evidence type="ECO:0000256" key="2">
    <source>
        <dbReference type="ARBA" id="ARBA00001936"/>
    </source>
</evidence>
<dbReference type="FunFam" id="1.10.1520.10:FF:000002">
    <property type="entry name" value="Drosha ribonuclease III"/>
    <property type="match status" value="1"/>
</dbReference>
<dbReference type="RefSeq" id="XP_013069067.2">
    <property type="nucleotide sequence ID" value="XM_013213613.2"/>
</dbReference>
<evidence type="ECO:0000259" key="24">
    <source>
        <dbReference type="PROSITE" id="PS50142"/>
    </source>
</evidence>
<evidence type="ECO:0000256" key="4">
    <source>
        <dbReference type="ARBA" id="ARBA00004123"/>
    </source>
</evidence>
<dbReference type="GO" id="GO:0046872">
    <property type="term" value="F:metal ion binding"/>
    <property type="evidence" value="ECO:0007669"/>
    <property type="project" value="UniProtKB-KW"/>
</dbReference>
<keyword evidence="11" id="KW-0677">Repeat</keyword>
<dbReference type="EC" id="3.1.26.3" evidence="6"/>
<evidence type="ECO:0000256" key="22">
    <source>
        <dbReference type="SAM" id="MobiDB-lite"/>
    </source>
</evidence>
<comment type="catalytic activity">
    <reaction evidence="1">
        <text>Endonucleolytic cleavage to 5'-phosphomonoester.</text>
        <dbReference type="EC" id="3.1.26.3"/>
    </reaction>
</comment>
<name>A0A9W3BGF9_BIOGL</name>
<evidence type="ECO:0000313" key="26">
    <source>
        <dbReference type="RefSeq" id="XP_013069067.2"/>
    </source>
</evidence>
<feature type="compositionally biased region" description="Polar residues" evidence="22">
    <location>
        <begin position="275"/>
        <end position="285"/>
    </location>
</feature>
<dbReference type="GO" id="GO:0004525">
    <property type="term" value="F:ribonuclease III activity"/>
    <property type="evidence" value="ECO:0007669"/>
    <property type="project" value="UniProtKB-EC"/>
</dbReference>
<evidence type="ECO:0000313" key="29">
    <source>
        <dbReference type="RefSeq" id="XP_055898541.1"/>
    </source>
</evidence>
<evidence type="ECO:0000256" key="15">
    <source>
        <dbReference type="ARBA" id="ARBA00022884"/>
    </source>
</evidence>
<keyword evidence="25" id="KW-1185">Reference proteome</keyword>
<dbReference type="SMART" id="SM00358">
    <property type="entry name" value="DSRM"/>
    <property type="match status" value="1"/>
</dbReference>
<keyword evidence="15 21" id="KW-0694">RNA-binding</keyword>
<dbReference type="GO" id="GO:0006364">
    <property type="term" value="P:rRNA processing"/>
    <property type="evidence" value="ECO:0007669"/>
    <property type="project" value="InterPro"/>
</dbReference>
<dbReference type="PROSITE" id="PS50142">
    <property type="entry name" value="RNASE_3_2"/>
    <property type="match status" value="2"/>
</dbReference>
<evidence type="ECO:0000256" key="21">
    <source>
        <dbReference type="PROSITE-ProRule" id="PRU00266"/>
    </source>
</evidence>
<feature type="compositionally biased region" description="Acidic residues" evidence="22">
    <location>
        <begin position="547"/>
        <end position="559"/>
    </location>
</feature>
<dbReference type="GeneID" id="106056766"/>
<evidence type="ECO:0000256" key="18">
    <source>
        <dbReference type="ARBA" id="ARBA00032486"/>
    </source>
</evidence>
<dbReference type="KEGG" id="bgt:106056766"/>
<comment type="similarity">
    <text evidence="5">Belongs to the ribonuclease III family.</text>
</comment>
<feature type="region of interest" description="Disordered" evidence="22">
    <location>
        <begin position="537"/>
        <end position="559"/>
    </location>
</feature>
<feature type="compositionally biased region" description="Polar residues" evidence="22">
    <location>
        <begin position="1"/>
        <end position="16"/>
    </location>
</feature>
<keyword evidence="17" id="KW-0539">Nucleus</keyword>
<keyword evidence="9" id="KW-0540">Nuclease</keyword>
<dbReference type="SUPFAM" id="SSF54768">
    <property type="entry name" value="dsRNA-binding domain-like"/>
    <property type="match status" value="1"/>
</dbReference>
<dbReference type="Pfam" id="PF00035">
    <property type="entry name" value="dsrm"/>
    <property type="match status" value="1"/>
</dbReference>
<dbReference type="Gene3D" id="1.10.1520.10">
    <property type="entry name" value="Ribonuclease III domain"/>
    <property type="match status" value="2"/>
</dbReference>
<dbReference type="Pfam" id="PF00636">
    <property type="entry name" value="Ribonuclease_3"/>
    <property type="match status" value="1"/>
</dbReference>
<evidence type="ECO:0000256" key="13">
    <source>
        <dbReference type="ARBA" id="ARBA00022801"/>
    </source>
</evidence>
<evidence type="ECO:0000256" key="17">
    <source>
        <dbReference type="ARBA" id="ARBA00023242"/>
    </source>
</evidence>
<dbReference type="OrthoDB" id="67027at2759"/>
<dbReference type="HAMAP" id="MF_00104">
    <property type="entry name" value="RNase_III"/>
    <property type="match status" value="1"/>
</dbReference>
<feature type="region of interest" description="Disordered" evidence="22">
    <location>
        <begin position="1"/>
        <end position="21"/>
    </location>
</feature>
<keyword evidence="13" id="KW-0378">Hydrolase</keyword>
<dbReference type="RefSeq" id="XP_055898540.1">
    <property type="nucleotide sequence ID" value="XM_056042565.1"/>
</dbReference>
<dbReference type="FunFam" id="3.30.160.20:FF:000012">
    <property type="entry name" value="Drosha ribonuclease III"/>
    <property type="match status" value="1"/>
</dbReference>
<feature type="region of interest" description="Disordered" evidence="22">
    <location>
        <begin position="268"/>
        <end position="416"/>
    </location>
</feature>
<dbReference type="GO" id="GO:0003723">
    <property type="term" value="F:RNA binding"/>
    <property type="evidence" value="ECO:0007669"/>
    <property type="project" value="UniProtKB-UniRule"/>
</dbReference>
<gene>
    <name evidence="26 27 28 29" type="primary">LOC106056766</name>
</gene>
<dbReference type="SUPFAM" id="SSF69065">
    <property type="entry name" value="RNase III domain-like"/>
    <property type="match status" value="2"/>
</dbReference>
<evidence type="ECO:0000256" key="6">
    <source>
        <dbReference type="ARBA" id="ARBA00012177"/>
    </source>
</evidence>
<dbReference type="RefSeq" id="XP_055898541.1">
    <property type="nucleotide sequence ID" value="XM_056042566.1"/>
</dbReference>
<dbReference type="PROSITE" id="PS00517">
    <property type="entry name" value="RNASE_3_1"/>
    <property type="match status" value="1"/>
</dbReference>
<dbReference type="InterPro" id="IPR011907">
    <property type="entry name" value="RNase_III"/>
</dbReference>
<dbReference type="PANTHER" id="PTHR11207">
    <property type="entry name" value="RIBONUCLEASE III"/>
    <property type="match status" value="1"/>
</dbReference>
<evidence type="ECO:0000313" key="27">
    <source>
        <dbReference type="RefSeq" id="XP_055898539.1"/>
    </source>
</evidence>
<sequence length="1470" mass="170326">MNRNQSFQTSRYTFPHQQQQQQPQTIINNLMLQQQQQQFRTSNQFNSERILGHQSVQNGLRNPLPFNSQKHVRPWHQNPQQSQFNQFTNPVHSNNPFIRAASNNAECFPTMLSSPTPTNFNSNGVLTQTFPSHSVLGNNPCHFIPTHQPPPSMNVQTSVPFGSCNKFSSGQSNPDFQAPMQHYTAHKHNFASKLNSGYEKVRTNNSRMTFPSQKYDNNKVPADLSPRYNSGSKHESSHRIGTYQLSHGQKKHDEVAVELEDNLNNSVKNKVSKSGYTTLGFNSSSKNDDRKSQYREKRDEISRSRDEKKHISVRKHIDHADSSKYNPRKESYRETEKLNLKDGRRNSYTYRNDRNQDREKNTFSSRNERKTVSSRSKSSRFSRSPIRERKLRTHSSSSSSQSCKVSKRSRSPSLTYEQDLGTIHKHLSQYRQDLLCSEHLDNNDMDKLSPSKKRKIESDLAENLESEPVGYFTRSCPADLYFFKNPETGNMEATSRMVELENRFEEDIVKRSEKRTPNIEELLPPCSTHHHHHHCSGHKSSSCDSSSSEDDDDDDDDDEGAVSQIMEEWDRRKKFPNSLHPELWFNIKGQANDGPLCRCSIKSRQSGIRHDIYPGEMPLELCDEESNNIHRLYHYRLTMSPYTNFLTKVPTLINHDNHEYIFEGFSMFSHVKLENIPACKLLRFNIEYTIHFIPEAAPENFTIRSLNLFNRFIFTEILDLFDMDWTGQKGGCNRFHFMPRFCRTLPDSGCKEVLSMNTVLNFLLKSAIPLVDESRVNEIMESGESEWHTMVDNLRGMIVTNPGMKPSSIRIDQLDRKVLTLQGNPLKQNLDNDSEKEKKNTEKHNESQILEEDGSLKYPLIIHQGYRPAQLSYAGDPVYRKAWKQYVKFRHLLNSKPKILAADKMKLKEQEEKLREIRMKKTMKREVTIELSSKGFLCTGLRSDLCQHALMIPVLMSHLRFHICLDVLENSIDYKFVDRNLLQLSLTHTSYRTNYGTNPDHTRNSLTNCGMRQVEYGDRRIHYQNTRKRGICILVDIMSRLGKQEETVSEIPHNERLEFLGDAVIEFLTSVHLFYMFPWLEEGGLTTYRMALVQNQHLAVLAKKLKLQDFMLYVHGPDLCHESDLQHAMANCCEAIMGALFLDGGIDVVDRIFSKALFDDDEILLHTWNDLPKHVLQQQEPGGDRRWVKSSPILQKLEKFEESIGIRFNHIRLLAKAFTHRNIGVNPLTMGHNQRLEFLGDTVLQLVASEYLYKHYPEHHEGHLSLLRSSLVNSRTQGLVYDDLGMSEYVIYNENAISDGVDMKTKQRADILESFVGALFVDKDLDYCTAFCNVCFFPRLKDFIMNQDWNDPKSQLQQCCLTLREVGGGEPDIPVYKVIESIGPTNTRKYVVAVYFRGKRLARGTGHSIQQAEMAAATQALKKRAELFPILQHQRRFLERMKKGERPSDDEMANDRRKMNKYKQKQRDKK</sequence>
<evidence type="ECO:0000256" key="3">
    <source>
        <dbReference type="ARBA" id="ARBA00001946"/>
    </source>
</evidence>
<feature type="compositionally biased region" description="Basic and acidic residues" evidence="22">
    <location>
        <begin position="1440"/>
        <end position="1457"/>
    </location>
</feature>
<keyword evidence="12" id="KW-0255">Endonuclease</keyword>
<feature type="region of interest" description="Disordered" evidence="22">
    <location>
        <begin position="208"/>
        <end position="253"/>
    </location>
</feature>
<feature type="compositionally biased region" description="Basic and acidic residues" evidence="22">
    <location>
        <begin position="833"/>
        <end position="846"/>
    </location>
</feature>
<dbReference type="PANTHER" id="PTHR11207:SF0">
    <property type="entry name" value="RIBONUCLEASE 3"/>
    <property type="match status" value="1"/>
</dbReference>
<feature type="region of interest" description="Disordered" evidence="22">
    <location>
        <begin position="823"/>
        <end position="849"/>
    </location>
</feature>
<feature type="compositionally biased region" description="Basic residues" evidence="22">
    <location>
        <begin position="1458"/>
        <end position="1470"/>
    </location>
</feature>
<evidence type="ECO:0000256" key="20">
    <source>
        <dbReference type="ARBA" id="ARBA00083702"/>
    </source>
</evidence>
<evidence type="ECO:0000256" key="7">
    <source>
        <dbReference type="ARBA" id="ARBA00017706"/>
    </source>
</evidence>
<feature type="domain" description="RNase III" evidence="24">
    <location>
        <begin position="1197"/>
        <end position="1324"/>
    </location>
</feature>
<dbReference type="InterPro" id="IPR058938">
    <property type="entry name" value="Helical_CED_Drosha"/>
</dbReference>
<protein>
    <recommendedName>
        <fullName evidence="7">Ribonuclease 3</fullName>
        <ecNumber evidence="6">3.1.26.3</ecNumber>
    </recommendedName>
    <alternativeName>
        <fullName evidence="18">Ribonuclease III</fullName>
    </alternativeName>
    <alternativeName>
        <fullName evidence="19 20">protein Drosha</fullName>
    </alternativeName>
</protein>
<comment type="cofactor">
    <cofactor evidence="3">
        <name>Mg(2+)</name>
        <dbReference type="ChEBI" id="CHEBI:18420"/>
    </cofactor>
</comment>
<dbReference type="InterPro" id="IPR036389">
    <property type="entry name" value="RNase_III_sf"/>
</dbReference>
<evidence type="ECO:0000256" key="10">
    <source>
        <dbReference type="ARBA" id="ARBA00022723"/>
    </source>
</evidence>
<comment type="subcellular location">
    <subcellularLocation>
        <location evidence="4">Nucleus</location>
    </subcellularLocation>
</comment>
<keyword evidence="10" id="KW-0479">Metal-binding</keyword>
<dbReference type="InterPro" id="IPR014720">
    <property type="entry name" value="dsRBD_dom"/>
</dbReference>
<accession>A0A9W3BGF9</accession>
<evidence type="ECO:0000256" key="1">
    <source>
        <dbReference type="ARBA" id="ARBA00000109"/>
    </source>
</evidence>
<evidence type="ECO:0000256" key="19">
    <source>
        <dbReference type="ARBA" id="ARBA00078955"/>
    </source>
</evidence>
<dbReference type="Pfam" id="PF26050">
    <property type="entry name" value="Helical_CED_Drosha"/>
    <property type="match status" value="1"/>
</dbReference>
<feature type="compositionally biased region" description="Low complexity" evidence="22">
    <location>
        <begin position="373"/>
        <end position="384"/>
    </location>
</feature>
<feature type="compositionally biased region" description="Low complexity" evidence="22">
    <location>
        <begin position="395"/>
        <end position="404"/>
    </location>
</feature>
<dbReference type="CDD" id="cd00593">
    <property type="entry name" value="RIBOc"/>
    <property type="match status" value="2"/>
</dbReference>
<feature type="domain" description="DRBM" evidence="23">
    <location>
        <begin position="1351"/>
        <end position="1426"/>
    </location>
</feature>
<dbReference type="GO" id="GO:0031054">
    <property type="term" value="P:pre-miRNA processing"/>
    <property type="evidence" value="ECO:0007669"/>
    <property type="project" value="InterPro"/>
</dbReference>
<dbReference type="GO" id="GO:0070877">
    <property type="term" value="C:microprocessor complex"/>
    <property type="evidence" value="ECO:0007669"/>
    <property type="project" value="TreeGrafter"/>
</dbReference>
<dbReference type="Pfam" id="PF14622">
    <property type="entry name" value="Ribonucleas_3_3"/>
    <property type="match status" value="1"/>
</dbReference>
<feature type="region of interest" description="Disordered" evidence="22">
    <location>
        <begin position="1440"/>
        <end position="1470"/>
    </location>
</feature>
<evidence type="ECO:0000259" key="23">
    <source>
        <dbReference type="PROSITE" id="PS50137"/>
    </source>
</evidence>
<keyword evidence="14" id="KW-0460">Magnesium</keyword>
<evidence type="ECO:0000256" key="8">
    <source>
        <dbReference type="ARBA" id="ARBA00022517"/>
    </source>
</evidence>
<evidence type="ECO:0000256" key="5">
    <source>
        <dbReference type="ARBA" id="ARBA00010183"/>
    </source>
</evidence>
<evidence type="ECO:0000313" key="28">
    <source>
        <dbReference type="RefSeq" id="XP_055898540.1"/>
    </source>
</evidence>
<dbReference type="RefSeq" id="XP_055898539.1">
    <property type="nucleotide sequence ID" value="XM_056042564.1"/>
</dbReference>
<proteinExistence type="inferred from homology"/>
<evidence type="ECO:0000256" key="9">
    <source>
        <dbReference type="ARBA" id="ARBA00022722"/>
    </source>
</evidence>